<dbReference type="AlphaFoldDB" id="A0A5N5H1R7"/>
<sequence>MEGRVIKMAYARPKKTKIPPPCSQPKPITFNLYVENFPYEARSKDLKELFDSEDYNVVRAEIVFQNNPRRSTGYGFVGFKTKTEAEAALSASHGKVIFPLETSFPAAAYGKTNSCGTRGSGSSGERKRDTGERDRGKGKGRECAVFNYGSGHTVDEVTASDYKTCTLGNSITSDSSGATTITLKTAGTHNYICATIGHCGMGMKLSVTVGSGSTAAPSSNSASGGSGGNSTVTTPASTTSSTTGVGISHSSSLVVALWSVISLVGFCMFLLS</sequence>
<feature type="region of interest" description="Disordered" evidence="2">
    <location>
        <begin position="210"/>
        <end position="246"/>
    </location>
</feature>
<dbReference type="InterPro" id="IPR003245">
    <property type="entry name" value="Phytocyanin_dom"/>
</dbReference>
<dbReference type="PANTHER" id="PTHR33021:SF193">
    <property type="entry name" value="OS06G0218600 PROTEIN"/>
    <property type="match status" value="1"/>
</dbReference>
<accession>A0A5N5H1R7</accession>
<evidence type="ECO:0000256" key="2">
    <source>
        <dbReference type="SAM" id="MobiDB-lite"/>
    </source>
</evidence>
<dbReference type="Gene3D" id="3.30.70.330">
    <property type="match status" value="1"/>
</dbReference>
<dbReference type="EMBL" id="SMOL01000401">
    <property type="protein sequence ID" value="KAB2617014.1"/>
    <property type="molecule type" value="Genomic_DNA"/>
</dbReference>
<dbReference type="GO" id="GO:0003723">
    <property type="term" value="F:RNA binding"/>
    <property type="evidence" value="ECO:0007669"/>
    <property type="project" value="UniProtKB-UniRule"/>
</dbReference>
<dbReference type="GO" id="GO:0009055">
    <property type="term" value="F:electron transfer activity"/>
    <property type="evidence" value="ECO:0007669"/>
    <property type="project" value="InterPro"/>
</dbReference>
<gene>
    <name evidence="5" type="ORF">D8674_012883</name>
</gene>
<organism evidence="5 6">
    <name type="scientific">Pyrus ussuriensis x Pyrus communis</name>
    <dbReference type="NCBI Taxonomy" id="2448454"/>
    <lineage>
        <taxon>Eukaryota</taxon>
        <taxon>Viridiplantae</taxon>
        <taxon>Streptophyta</taxon>
        <taxon>Embryophyta</taxon>
        <taxon>Tracheophyta</taxon>
        <taxon>Spermatophyta</taxon>
        <taxon>Magnoliopsida</taxon>
        <taxon>eudicotyledons</taxon>
        <taxon>Gunneridae</taxon>
        <taxon>Pentapetalae</taxon>
        <taxon>rosids</taxon>
        <taxon>fabids</taxon>
        <taxon>Rosales</taxon>
        <taxon>Rosaceae</taxon>
        <taxon>Amygdaloideae</taxon>
        <taxon>Maleae</taxon>
        <taxon>Pyrus</taxon>
    </lineage>
</organism>
<reference evidence="5 6" key="3">
    <citation type="submission" date="2019-11" db="EMBL/GenBank/DDBJ databases">
        <title>A de novo genome assembly of a pear dwarfing rootstock.</title>
        <authorList>
            <person name="Wang F."/>
            <person name="Wang J."/>
            <person name="Li S."/>
            <person name="Zhang Y."/>
            <person name="Fang M."/>
            <person name="Ma L."/>
            <person name="Zhao Y."/>
            <person name="Jiang S."/>
        </authorList>
    </citation>
    <scope>NUCLEOTIDE SEQUENCE [LARGE SCALE GENOMIC DNA]</scope>
    <source>
        <strain evidence="5">S2</strain>
        <tissue evidence="5">Leaf</tissue>
    </source>
</reference>
<dbReference type="InterPro" id="IPR000504">
    <property type="entry name" value="RRM_dom"/>
</dbReference>
<proteinExistence type="predicted"/>
<dbReference type="SUPFAM" id="SSF54928">
    <property type="entry name" value="RNA-binding domain, RBD"/>
    <property type="match status" value="1"/>
</dbReference>
<dbReference type="Pfam" id="PF00076">
    <property type="entry name" value="RRM_1"/>
    <property type="match status" value="1"/>
</dbReference>
<dbReference type="PROSITE" id="PS50102">
    <property type="entry name" value="RRM"/>
    <property type="match status" value="1"/>
</dbReference>
<dbReference type="GO" id="GO:0005886">
    <property type="term" value="C:plasma membrane"/>
    <property type="evidence" value="ECO:0007669"/>
    <property type="project" value="TreeGrafter"/>
</dbReference>
<dbReference type="Gene3D" id="2.60.40.420">
    <property type="entry name" value="Cupredoxins - blue copper proteins"/>
    <property type="match status" value="1"/>
</dbReference>
<feature type="domain" description="Phytocyanin" evidence="4">
    <location>
        <begin position="145"/>
        <end position="211"/>
    </location>
</feature>
<feature type="domain" description="RRM" evidence="3">
    <location>
        <begin position="30"/>
        <end position="107"/>
    </location>
</feature>
<dbReference type="CDD" id="cd00590">
    <property type="entry name" value="RRM_SF"/>
    <property type="match status" value="1"/>
</dbReference>
<evidence type="ECO:0000256" key="1">
    <source>
        <dbReference type="PROSITE-ProRule" id="PRU00176"/>
    </source>
</evidence>
<dbReference type="InterPro" id="IPR039391">
    <property type="entry name" value="Phytocyanin-like"/>
</dbReference>
<keyword evidence="1" id="KW-0694">RNA-binding</keyword>
<dbReference type="PROSITE" id="PS51485">
    <property type="entry name" value="PHYTOCYANIN"/>
    <property type="match status" value="1"/>
</dbReference>
<dbReference type="InterPro" id="IPR008972">
    <property type="entry name" value="Cupredoxin"/>
</dbReference>
<protein>
    <submittedName>
        <fullName evidence="5">Blue copper protein-like</fullName>
    </submittedName>
</protein>
<evidence type="ECO:0000259" key="4">
    <source>
        <dbReference type="PROSITE" id="PS51485"/>
    </source>
</evidence>
<name>A0A5N5H1R7_9ROSA</name>
<dbReference type="SUPFAM" id="SSF49503">
    <property type="entry name" value="Cupredoxins"/>
    <property type="match status" value="1"/>
</dbReference>
<comment type="caution">
    <text evidence="5">The sequence shown here is derived from an EMBL/GenBank/DDBJ whole genome shotgun (WGS) entry which is preliminary data.</text>
</comment>
<dbReference type="SMART" id="SM00360">
    <property type="entry name" value="RRM"/>
    <property type="match status" value="1"/>
</dbReference>
<dbReference type="InterPro" id="IPR012677">
    <property type="entry name" value="Nucleotide-bd_a/b_plait_sf"/>
</dbReference>
<feature type="compositionally biased region" description="Basic and acidic residues" evidence="2">
    <location>
        <begin position="124"/>
        <end position="141"/>
    </location>
</feature>
<evidence type="ECO:0000313" key="5">
    <source>
        <dbReference type="EMBL" id="KAB2617014.1"/>
    </source>
</evidence>
<reference evidence="5 6" key="1">
    <citation type="submission" date="2019-09" db="EMBL/GenBank/DDBJ databases">
        <authorList>
            <person name="Ou C."/>
        </authorList>
    </citation>
    <scope>NUCLEOTIDE SEQUENCE [LARGE SCALE GENOMIC DNA]</scope>
    <source>
        <strain evidence="5">S2</strain>
        <tissue evidence="5">Leaf</tissue>
    </source>
</reference>
<evidence type="ECO:0000259" key="3">
    <source>
        <dbReference type="PROSITE" id="PS50102"/>
    </source>
</evidence>
<keyword evidence="6" id="KW-1185">Reference proteome</keyword>
<dbReference type="Pfam" id="PF02298">
    <property type="entry name" value="Cu_bind_like"/>
    <property type="match status" value="1"/>
</dbReference>
<dbReference type="InterPro" id="IPR035979">
    <property type="entry name" value="RBD_domain_sf"/>
</dbReference>
<reference evidence="6" key="2">
    <citation type="submission" date="2019-10" db="EMBL/GenBank/DDBJ databases">
        <title>A de novo genome assembly of a pear dwarfing rootstock.</title>
        <authorList>
            <person name="Wang F."/>
            <person name="Wang J."/>
            <person name="Li S."/>
            <person name="Zhang Y."/>
            <person name="Fang M."/>
            <person name="Ma L."/>
            <person name="Zhao Y."/>
            <person name="Jiang S."/>
        </authorList>
    </citation>
    <scope>NUCLEOTIDE SEQUENCE [LARGE SCALE GENOMIC DNA]</scope>
</reference>
<dbReference type="OrthoDB" id="272703at2759"/>
<dbReference type="PANTHER" id="PTHR33021">
    <property type="entry name" value="BLUE COPPER PROTEIN"/>
    <property type="match status" value="1"/>
</dbReference>
<feature type="region of interest" description="Disordered" evidence="2">
    <location>
        <begin position="114"/>
        <end position="141"/>
    </location>
</feature>
<evidence type="ECO:0000313" key="6">
    <source>
        <dbReference type="Proteomes" id="UP000327157"/>
    </source>
</evidence>
<dbReference type="Proteomes" id="UP000327157">
    <property type="component" value="Chromosome 15"/>
</dbReference>